<feature type="transmembrane region" description="Helical" evidence="5">
    <location>
        <begin position="27"/>
        <end position="49"/>
    </location>
</feature>
<dbReference type="EMBL" id="CP033898">
    <property type="protein sequence ID" value="AZA08201.1"/>
    <property type="molecule type" value="Genomic_DNA"/>
</dbReference>
<feature type="transmembrane region" description="Helical" evidence="5">
    <location>
        <begin position="183"/>
        <end position="203"/>
    </location>
</feature>
<keyword evidence="4 5" id="KW-0472">Membrane</keyword>
<evidence type="ECO:0000313" key="6">
    <source>
        <dbReference type="EMBL" id="AZA08201.1"/>
    </source>
</evidence>
<evidence type="ECO:0000256" key="2">
    <source>
        <dbReference type="ARBA" id="ARBA00022692"/>
    </source>
</evidence>
<keyword evidence="7" id="KW-1185">Reference proteome</keyword>
<dbReference type="KEGG" id="cpso:CPPEL_00250"/>
<dbReference type="PANTHER" id="PTHR31851">
    <property type="entry name" value="FE(2+)/MN(2+) TRANSPORTER PCL1"/>
    <property type="match status" value="1"/>
</dbReference>
<feature type="transmembrane region" description="Helical" evidence="5">
    <location>
        <begin position="156"/>
        <end position="177"/>
    </location>
</feature>
<accession>A0A3G6IRI8</accession>
<keyword evidence="3 5" id="KW-1133">Transmembrane helix</keyword>
<dbReference type="RefSeq" id="WP_123959029.1">
    <property type="nucleotide sequence ID" value="NZ_CP033898.1"/>
</dbReference>
<dbReference type="GO" id="GO:0030026">
    <property type="term" value="P:intracellular manganese ion homeostasis"/>
    <property type="evidence" value="ECO:0007669"/>
    <property type="project" value="InterPro"/>
</dbReference>
<name>A0A3G6IRI8_9CORY</name>
<comment type="subcellular location">
    <subcellularLocation>
        <location evidence="1">Endomembrane system</location>
        <topology evidence="1">Multi-pass membrane protein</topology>
    </subcellularLocation>
</comment>
<gene>
    <name evidence="6" type="ORF">CPPEL_00250</name>
</gene>
<dbReference type="InterPro" id="IPR008217">
    <property type="entry name" value="Ccc1_fam"/>
</dbReference>
<dbReference type="Proteomes" id="UP000271426">
    <property type="component" value="Chromosome"/>
</dbReference>
<dbReference type="GO" id="GO:0005384">
    <property type="term" value="F:manganese ion transmembrane transporter activity"/>
    <property type="evidence" value="ECO:0007669"/>
    <property type="project" value="InterPro"/>
</dbReference>
<dbReference type="OrthoDB" id="188924at2"/>
<dbReference type="CDD" id="cd02432">
    <property type="entry name" value="Nodulin-21_like_1"/>
    <property type="match status" value="1"/>
</dbReference>
<evidence type="ECO:0000256" key="4">
    <source>
        <dbReference type="ARBA" id="ARBA00023136"/>
    </source>
</evidence>
<sequence length="237" mass="24105">MGISEAVLDHHEPHNGNLNAKLNWLRAGVLGANDGIVSVAALLLGVIAAGSSNTAIFSAGIASTVAGAVSMALGEYVSVSAQHDSETMLIAKERRELAELPEAECAEMAQILTTYGISQATADQAAREISGGDPIRAHLRLELGIDSEDLTNPLHAAFSSATAFILGALLPLLAAWLAPQPALAVAIVTMLALLITGFVSAKLAQTSPLRSCLRLGIGGMAGLALTYGAGALFGAAA</sequence>
<dbReference type="GO" id="GO:0012505">
    <property type="term" value="C:endomembrane system"/>
    <property type="evidence" value="ECO:0007669"/>
    <property type="project" value="UniProtKB-SubCell"/>
</dbReference>
<dbReference type="AlphaFoldDB" id="A0A3G6IRI8"/>
<evidence type="ECO:0000256" key="5">
    <source>
        <dbReference type="SAM" id="Phobius"/>
    </source>
</evidence>
<protein>
    <submittedName>
        <fullName evidence="6">VIT family protein</fullName>
    </submittedName>
</protein>
<keyword evidence="2 5" id="KW-0812">Transmembrane</keyword>
<evidence type="ECO:0000256" key="1">
    <source>
        <dbReference type="ARBA" id="ARBA00004127"/>
    </source>
</evidence>
<feature type="transmembrane region" description="Helical" evidence="5">
    <location>
        <begin position="55"/>
        <end position="73"/>
    </location>
</feature>
<feature type="transmembrane region" description="Helical" evidence="5">
    <location>
        <begin position="215"/>
        <end position="236"/>
    </location>
</feature>
<organism evidence="6 7">
    <name type="scientific">Corynebacterium pseudopelargi</name>
    <dbReference type="NCBI Taxonomy" id="2080757"/>
    <lineage>
        <taxon>Bacteria</taxon>
        <taxon>Bacillati</taxon>
        <taxon>Actinomycetota</taxon>
        <taxon>Actinomycetes</taxon>
        <taxon>Mycobacteriales</taxon>
        <taxon>Corynebacteriaceae</taxon>
        <taxon>Corynebacterium</taxon>
    </lineage>
</organism>
<dbReference type="Pfam" id="PF01988">
    <property type="entry name" value="VIT1"/>
    <property type="match status" value="1"/>
</dbReference>
<evidence type="ECO:0000256" key="3">
    <source>
        <dbReference type="ARBA" id="ARBA00022989"/>
    </source>
</evidence>
<proteinExistence type="predicted"/>
<reference evidence="6 7" key="1">
    <citation type="submission" date="2018-11" db="EMBL/GenBank/DDBJ databases">
        <authorList>
            <person name="Kleinhagauer T."/>
            <person name="Glaeser S.P."/>
            <person name="Spergser J."/>
            <person name="Ruckert C."/>
            <person name="Kaempfer P."/>
            <person name="Busse H.-J."/>
        </authorList>
    </citation>
    <scope>NUCLEOTIDE SEQUENCE [LARGE SCALE GENOMIC DNA]</scope>
    <source>
        <strain evidence="6 7">812CH</strain>
    </source>
</reference>
<evidence type="ECO:0000313" key="7">
    <source>
        <dbReference type="Proteomes" id="UP000271426"/>
    </source>
</evidence>